<sequence>MYCSCFSCPTKECMPESEIYEDVKDYYGRVLKSTSDLKSNACLTPATPVAPAVRRVLEEVHPEVTRRYYGCGMVVPECLEGCRVLDLGCGAGRDCYMLSQLVGDRGLVTGIDMTEEQLDVARKYVGYHTKKFGYKKPNTEFVQGYIEALQEAGLKGSFYDIIISNCVVNLSPNKKHVLKEAHHVLKDGGELYFSDIYCSHRLPAEIRTHKVLWGECLGGALWWEDLLRLAEEVGFCTPRLVAASTVTVGNKELQSLLRDYKFVSATFRLFKIPRNVSNESCRVIYDGNVTGHEDFLKFDAYHTFRKNEVVTVDGELASILKMSRFAEEFTFQDHAENKTGSCCVMPKVAVLKMSVCAHSSSCSVDKPKAKKTLVDTHTKKRNCRHSGFESLSHRKIPRS</sequence>
<dbReference type="EC" id="2.1.1.137" evidence="2"/>
<dbReference type="GeneTree" id="ENSGT00390000001742"/>
<name>A0A8C9R6G5_SCLFO</name>
<organism evidence="8 9">
    <name type="scientific">Scleropages formosus</name>
    <name type="common">Asian bonytongue</name>
    <name type="synonym">Osteoglossum formosum</name>
    <dbReference type="NCBI Taxonomy" id="113540"/>
    <lineage>
        <taxon>Eukaryota</taxon>
        <taxon>Metazoa</taxon>
        <taxon>Chordata</taxon>
        <taxon>Craniata</taxon>
        <taxon>Vertebrata</taxon>
        <taxon>Euteleostomi</taxon>
        <taxon>Actinopterygii</taxon>
        <taxon>Neopterygii</taxon>
        <taxon>Teleostei</taxon>
        <taxon>Osteoglossocephala</taxon>
        <taxon>Osteoglossomorpha</taxon>
        <taxon>Osteoglossiformes</taxon>
        <taxon>Osteoglossidae</taxon>
        <taxon>Scleropages</taxon>
    </lineage>
</organism>
<reference evidence="8" key="3">
    <citation type="submission" date="2025-09" db="UniProtKB">
        <authorList>
            <consortium name="Ensembl"/>
        </authorList>
    </citation>
    <scope>IDENTIFICATION</scope>
</reference>
<evidence type="ECO:0000256" key="1">
    <source>
        <dbReference type="ARBA" id="ARBA00034487"/>
    </source>
</evidence>
<dbReference type="Pfam" id="PF13847">
    <property type="entry name" value="Methyltransf_31"/>
    <property type="match status" value="1"/>
</dbReference>
<reference evidence="8" key="2">
    <citation type="submission" date="2025-08" db="UniProtKB">
        <authorList>
            <consortium name="Ensembl"/>
        </authorList>
    </citation>
    <scope>IDENTIFICATION</scope>
</reference>
<feature type="domain" description="Methyltransferase" evidence="7">
    <location>
        <begin position="80"/>
        <end position="234"/>
    </location>
</feature>
<proteinExistence type="inferred from homology"/>
<evidence type="ECO:0000259" key="7">
    <source>
        <dbReference type="Pfam" id="PF13847"/>
    </source>
</evidence>
<dbReference type="OrthoDB" id="8300214at2759"/>
<comment type="similarity">
    <text evidence="1">Belongs to the methyltransferase superfamily. Arsenite methyltransferase family.</text>
</comment>
<dbReference type="GO" id="GO:0030791">
    <property type="term" value="F:arsenite methyltransferase activity"/>
    <property type="evidence" value="ECO:0007669"/>
    <property type="project" value="UniProtKB-EC"/>
</dbReference>
<comment type="catalytic activity">
    <reaction evidence="4">
        <text>arsenic triglutathione + [thioredoxin]-dithiol + S-adenosyl-L-methionine + 2 H2O = methylarsonous acid + [thioredoxin]-disulfide + 3 glutathione + S-adenosyl-L-homocysteine + H(+)</text>
        <dbReference type="Rhea" id="RHEA:69460"/>
        <dbReference type="Rhea" id="RHEA-COMP:10698"/>
        <dbReference type="Rhea" id="RHEA-COMP:10700"/>
        <dbReference type="ChEBI" id="CHEBI:15377"/>
        <dbReference type="ChEBI" id="CHEBI:15378"/>
        <dbReference type="ChEBI" id="CHEBI:17826"/>
        <dbReference type="ChEBI" id="CHEBI:29950"/>
        <dbReference type="ChEBI" id="CHEBI:50058"/>
        <dbReference type="ChEBI" id="CHEBI:57856"/>
        <dbReference type="ChEBI" id="CHEBI:57925"/>
        <dbReference type="ChEBI" id="CHEBI:59789"/>
        <dbReference type="ChEBI" id="CHEBI:183640"/>
        <dbReference type="EC" id="2.1.1.137"/>
    </reaction>
</comment>
<dbReference type="InterPro" id="IPR026669">
    <property type="entry name" value="Arsenite_MeTrfase-like"/>
</dbReference>
<evidence type="ECO:0000313" key="9">
    <source>
        <dbReference type="Proteomes" id="UP000694397"/>
    </source>
</evidence>
<comment type="catalytic activity">
    <reaction evidence="6">
        <text>arsenic triglutathione + 3 [thioredoxin]-dithiol + 3 S-adenosyl-L-methionine = trimethylarsine + 3 [thioredoxin]-disulfide + 3 glutathione + 3 S-adenosyl-L-homocysteine + 3 H(+)</text>
        <dbReference type="Rhea" id="RHEA:69432"/>
        <dbReference type="Rhea" id="RHEA-COMP:10698"/>
        <dbReference type="Rhea" id="RHEA-COMP:10700"/>
        <dbReference type="ChEBI" id="CHEBI:15378"/>
        <dbReference type="ChEBI" id="CHEBI:27130"/>
        <dbReference type="ChEBI" id="CHEBI:29950"/>
        <dbReference type="ChEBI" id="CHEBI:50058"/>
        <dbReference type="ChEBI" id="CHEBI:57856"/>
        <dbReference type="ChEBI" id="CHEBI:57925"/>
        <dbReference type="ChEBI" id="CHEBI:59789"/>
        <dbReference type="ChEBI" id="CHEBI:183640"/>
        <dbReference type="EC" id="2.1.1.137"/>
    </reaction>
</comment>
<dbReference type="InterPro" id="IPR025714">
    <property type="entry name" value="Methyltranfer_dom"/>
</dbReference>
<evidence type="ECO:0000256" key="3">
    <source>
        <dbReference type="ARBA" id="ARBA00034545"/>
    </source>
</evidence>
<dbReference type="AlphaFoldDB" id="A0A8C9R6G5"/>
<dbReference type="GO" id="GO:0009404">
    <property type="term" value="P:toxin metabolic process"/>
    <property type="evidence" value="ECO:0007669"/>
    <property type="project" value="TreeGrafter"/>
</dbReference>
<dbReference type="CDD" id="cd02440">
    <property type="entry name" value="AdoMet_MTases"/>
    <property type="match status" value="1"/>
</dbReference>
<evidence type="ECO:0000256" key="5">
    <source>
        <dbReference type="ARBA" id="ARBA00047943"/>
    </source>
</evidence>
<dbReference type="InterPro" id="IPR029063">
    <property type="entry name" value="SAM-dependent_MTases_sf"/>
</dbReference>
<dbReference type="GO" id="GO:0005829">
    <property type="term" value="C:cytosol"/>
    <property type="evidence" value="ECO:0007669"/>
    <property type="project" value="TreeGrafter"/>
</dbReference>
<dbReference type="PANTHER" id="PTHR43675">
    <property type="entry name" value="ARSENITE METHYLTRANSFERASE"/>
    <property type="match status" value="1"/>
</dbReference>
<evidence type="ECO:0000313" key="8">
    <source>
        <dbReference type="Ensembl" id="ENSSFOP00015005604.2"/>
    </source>
</evidence>
<dbReference type="SUPFAM" id="SSF53335">
    <property type="entry name" value="S-adenosyl-L-methionine-dependent methyltransferases"/>
    <property type="match status" value="1"/>
</dbReference>
<dbReference type="Gene3D" id="3.40.50.150">
    <property type="entry name" value="Vaccinia Virus protein VP39"/>
    <property type="match status" value="1"/>
</dbReference>
<gene>
    <name evidence="8" type="primary">AS3MT</name>
    <name evidence="8" type="synonym">as3mt</name>
</gene>
<dbReference type="Ensembl" id="ENSSFOT00015005695.2">
    <property type="protein sequence ID" value="ENSSFOP00015005604.2"/>
    <property type="gene ID" value="ENSSFOG00015003668.2"/>
</dbReference>
<evidence type="ECO:0000256" key="2">
    <source>
        <dbReference type="ARBA" id="ARBA00034521"/>
    </source>
</evidence>
<protein>
    <recommendedName>
        <fullName evidence="3">Arsenite methyltransferase</fullName>
        <ecNumber evidence="2">2.1.1.137</ecNumber>
    </recommendedName>
</protein>
<dbReference type="GO" id="GO:0018872">
    <property type="term" value="P:arsonoacetate metabolic process"/>
    <property type="evidence" value="ECO:0007669"/>
    <property type="project" value="TreeGrafter"/>
</dbReference>
<dbReference type="Proteomes" id="UP000694397">
    <property type="component" value="Chromosome 16"/>
</dbReference>
<evidence type="ECO:0000256" key="4">
    <source>
        <dbReference type="ARBA" id="ARBA00047941"/>
    </source>
</evidence>
<keyword evidence="9" id="KW-1185">Reference proteome</keyword>
<evidence type="ECO:0000256" key="6">
    <source>
        <dbReference type="ARBA" id="ARBA00048428"/>
    </source>
</evidence>
<accession>A0A8C9R6G5</accession>
<dbReference type="PANTHER" id="PTHR43675:SF9">
    <property type="entry name" value="ARSENITE METHYLTRANSFERASE"/>
    <property type="match status" value="1"/>
</dbReference>
<reference evidence="8 9" key="1">
    <citation type="submission" date="2019-04" db="EMBL/GenBank/DDBJ databases">
        <authorList>
            <consortium name="Wellcome Sanger Institute Data Sharing"/>
        </authorList>
    </citation>
    <scope>NUCLEOTIDE SEQUENCE [LARGE SCALE GENOMIC DNA]</scope>
</reference>
<comment type="catalytic activity">
    <reaction evidence="5">
        <text>arsenic triglutathione + 2 [thioredoxin]-dithiol + 2 S-adenosyl-L-methionine + H2O = dimethylarsinous acid + 2 [thioredoxin]-disulfide + 3 glutathione + 2 S-adenosyl-L-homocysteine + 2 H(+)</text>
        <dbReference type="Rhea" id="RHEA:69464"/>
        <dbReference type="Rhea" id="RHEA-COMP:10698"/>
        <dbReference type="Rhea" id="RHEA-COMP:10700"/>
        <dbReference type="ChEBI" id="CHEBI:15377"/>
        <dbReference type="ChEBI" id="CHEBI:15378"/>
        <dbReference type="ChEBI" id="CHEBI:23808"/>
        <dbReference type="ChEBI" id="CHEBI:29950"/>
        <dbReference type="ChEBI" id="CHEBI:50058"/>
        <dbReference type="ChEBI" id="CHEBI:57856"/>
        <dbReference type="ChEBI" id="CHEBI:57925"/>
        <dbReference type="ChEBI" id="CHEBI:59789"/>
        <dbReference type="ChEBI" id="CHEBI:183640"/>
        <dbReference type="EC" id="2.1.1.137"/>
    </reaction>
</comment>
<dbReference type="Gene3D" id="3.40.5.100">
    <property type="match status" value="1"/>
</dbReference>